<dbReference type="Pfam" id="PF21956">
    <property type="entry name" value="DUF6922"/>
    <property type="match status" value="1"/>
</dbReference>
<evidence type="ECO:0000259" key="1">
    <source>
        <dbReference type="Pfam" id="PF21956"/>
    </source>
</evidence>
<accession>A0A0G0HFW2</accession>
<organism evidence="2 3">
    <name type="scientific">Candidatus Roizmanbacteria bacterium GW2011_GWA2_37_7</name>
    <dbReference type="NCBI Taxonomy" id="1618481"/>
    <lineage>
        <taxon>Bacteria</taxon>
        <taxon>Candidatus Roizmaniibacteriota</taxon>
    </lineage>
</organism>
<dbReference type="AlphaFoldDB" id="A0A0G0HFW2"/>
<sequence>MTTQKRHPPKRLQGILWSHDVKDLNIEEDKYYIIHQILRYGTVEELNWLFQTYAEHTIQDIFTNHPAKIYSPSSFHFIKQYVLPLSEIDLVTNRYVENTPRYIQS</sequence>
<feature type="domain" description="DUF6922" evidence="1">
    <location>
        <begin position="15"/>
        <end position="61"/>
    </location>
</feature>
<comment type="caution">
    <text evidence="2">The sequence shown here is derived from an EMBL/GenBank/DDBJ whole genome shotgun (WGS) entry which is preliminary data.</text>
</comment>
<reference evidence="2 3" key="1">
    <citation type="journal article" date="2015" name="Nature">
        <title>rRNA introns, odd ribosomes, and small enigmatic genomes across a large radiation of phyla.</title>
        <authorList>
            <person name="Brown C.T."/>
            <person name="Hug L.A."/>
            <person name="Thomas B.C."/>
            <person name="Sharon I."/>
            <person name="Castelle C.J."/>
            <person name="Singh A."/>
            <person name="Wilkins M.J."/>
            <person name="Williams K.H."/>
            <person name="Banfield J.F."/>
        </authorList>
    </citation>
    <scope>NUCLEOTIDE SEQUENCE [LARGE SCALE GENOMIC DNA]</scope>
</reference>
<dbReference type="InterPro" id="IPR053830">
    <property type="entry name" value="DUF6922"/>
</dbReference>
<dbReference type="STRING" id="1618481.US54_C0035G0007"/>
<evidence type="ECO:0000313" key="3">
    <source>
        <dbReference type="Proteomes" id="UP000034471"/>
    </source>
</evidence>
<dbReference type="EMBL" id="LBTJ01000035">
    <property type="protein sequence ID" value="KKQ37425.1"/>
    <property type="molecule type" value="Genomic_DNA"/>
</dbReference>
<gene>
    <name evidence="2" type="ORF">US54_C0035G0007</name>
</gene>
<protein>
    <recommendedName>
        <fullName evidence="1">DUF6922 domain-containing protein</fullName>
    </recommendedName>
</protein>
<evidence type="ECO:0000313" key="2">
    <source>
        <dbReference type="EMBL" id="KKQ37425.1"/>
    </source>
</evidence>
<name>A0A0G0HFW2_9BACT</name>
<proteinExistence type="predicted"/>
<dbReference type="Proteomes" id="UP000034471">
    <property type="component" value="Unassembled WGS sequence"/>
</dbReference>